<feature type="non-terminal residue" evidence="1">
    <location>
        <position position="55"/>
    </location>
</feature>
<dbReference type="EMBL" id="JBJQND010000014">
    <property type="protein sequence ID" value="KAL3855387.1"/>
    <property type="molecule type" value="Genomic_DNA"/>
</dbReference>
<accession>A0ABD3V1I0</accession>
<proteinExistence type="predicted"/>
<protein>
    <submittedName>
        <fullName evidence="1">Uncharacterized protein</fullName>
    </submittedName>
</protein>
<keyword evidence="2" id="KW-1185">Reference proteome</keyword>
<evidence type="ECO:0000313" key="1">
    <source>
        <dbReference type="EMBL" id="KAL3855387.1"/>
    </source>
</evidence>
<sequence>MQFDDVTLKAVKRRLETANIILDRITKRVSENKALTEHIKIQVCQVRVLNTLLYG</sequence>
<organism evidence="1 2">
    <name type="scientific">Sinanodonta woodiana</name>
    <name type="common">Chinese pond mussel</name>
    <name type="synonym">Anodonta woodiana</name>
    <dbReference type="NCBI Taxonomy" id="1069815"/>
    <lineage>
        <taxon>Eukaryota</taxon>
        <taxon>Metazoa</taxon>
        <taxon>Spiralia</taxon>
        <taxon>Lophotrochozoa</taxon>
        <taxon>Mollusca</taxon>
        <taxon>Bivalvia</taxon>
        <taxon>Autobranchia</taxon>
        <taxon>Heteroconchia</taxon>
        <taxon>Palaeoheterodonta</taxon>
        <taxon>Unionida</taxon>
        <taxon>Unionoidea</taxon>
        <taxon>Unionidae</taxon>
        <taxon>Unioninae</taxon>
        <taxon>Sinanodonta</taxon>
    </lineage>
</organism>
<dbReference type="AlphaFoldDB" id="A0ABD3V1I0"/>
<gene>
    <name evidence="1" type="ORF">ACJMK2_014598</name>
</gene>
<reference evidence="1 2" key="1">
    <citation type="submission" date="2024-11" db="EMBL/GenBank/DDBJ databases">
        <title>Chromosome-level genome assembly of the freshwater bivalve Anodonta woodiana.</title>
        <authorList>
            <person name="Chen X."/>
        </authorList>
    </citation>
    <scope>NUCLEOTIDE SEQUENCE [LARGE SCALE GENOMIC DNA]</scope>
    <source>
        <strain evidence="1">MN2024</strain>
        <tissue evidence="1">Gills</tissue>
    </source>
</reference>
<dbReference type="Proteomes" id="UP001634394">
    <property type="component" value="Unassembled WGS sequence"/>
</dbReference>
<comment type="caution">
    <text evidence="1">The sequence shown here is derived from an EMBL/GenBank/DDBJ whole genome shotgun (WGS) entry which is preliminary data.</text>
</comment>
<evidence type="ECO:0000313" key="2">
    <source>
        <dbReference type="Proteomes" id="UP001634394"/>
    </source>
</evidence>
<name>A0ABD3V1I0_SINWO</name>